<reference evidence="3" key="2">
    <citation type="submission" date="2015-01" db="EMBL/GenBank/DDBJ databases">
        <title>Evolutionary Origins and Diversification of the Mycorrhizal Mutualists.</title>
        <authorList>
            <consortium name="DOE Joint Genome Institute"/>
            <consortium name="Mycorrhizal Genomics Consortium"/>
            <person name="Kohler A."/>
            <person name="Kuo A."/>
            <person name="Nagy L.G."/>
            <person name="Floudas D."/>
            <person name="Copeland A."/>
            <person name="Barry K.W."/>
            <person name="Cichocki N."/>
            <person name="Veneault-Fourrey C."/>
            <person name="LaButti K."/>
            <person name="Lindquist E.A."/>
            <person name="Lipzen A."/>
            <person name="Lundell T."/>
            <person name="Morin E."/>
            <person name="Murat C."/>
            <person name="Riley R."/>
            <person name="Ohm R."/>
            <person name="Sun H."/>
            <person name="Tunlid A."/>
            <person name="Henrissat B."/>
            <person name="Grigoriev I.V."/>
            <person name="Hibbett D.S."/>
            <person name="Martin F."/>
        </authorList>
    </citation>
    <scope>NUCLEOTIDE SEQUENCE [LARGE SCALE GENOMIC DNA]</scope>
    <source>
        <strain evidence="3">F 1598</strain>
    </source>
</reference>
<dbReference type="HOGENOM" id="CLU_912499_0_0_1"/>
<evidence type="ECO:0000313" key="2">
    <source>
        <dbReference type="EMBL" id="KIM86646.1"/>
    </source>
</evidence>
<feature type="compositionally biased region" description="Basic residues" evidence="1">
    <location>
        <begin position="181"/>
        <end position="211"/>
    </location>
</feature>
<keyword evidence="3" id="KW-1185">Reference proteome</keyword>
<dbReference type="Proteomes" id="UP000054166">
    <property type="component" value="Unassembled WGS sequence"/>
</dbReference>
<protein>
    <submittedName>
        <fullName evidence="2">Uncharacterized protein</fullName>
    </submittedName>
</protein>
<organism evidence="2 3">
    <name type="scientific">Piloderma croceum (strain F 1598)</name>
    <dbReference type="NCBI Taxonomy" id="765440"/>
    <lineage>
        <taxon>Eukaryota</taxon>
        <taxon>Fungi</taxon>
        <taxon>Dikarya</taxon>
        <taxon>Basidiomycota</taxon>
        <taxon>Agaricomycotina</taxon>
        <taxon>Agaricomycetes</taxon>
        <taxon>Agaricomycetidae</taxon>
        <taxon>Atheliales</taxon>
        <taxon>Atheliaceae</taxon>
        <taxon>Piloderma</taxon>
    </lineage>
</organism>
<reference evidence="2 3" key="1">
    <citation type="submission" date="2014-04" db="EMBL/GenBank/DDBJ databases">
        <authorList>
            <consortium name="DOE Joint Genome Institute"/>
            <person name="Kuo A."/>
            <person name="Tarkka M."/>
            <person name="Buscot F."/>
            <person name="Kohler A."/>
            <person name="Nagy L.G."/>
            <person name="Floudas D."/>
            <person name="Copeland A."/>
            <person name="Barry K.W."/>
            <person name="Cichocki N."/>
            <person name="Veneault-Fourrey C."/>
            <person name="LaButti K."/>
            <person name="Lindquist E.A."/>
            <person name="Lipzen A."/>
            <person name="Lundell T."/>
            <person name="Morin E."/>
            <person name="Murat C."/>
            <person name="Sun H."/>
            <person name="Tunlid A."/>
            <person name="Henrissat B."/>
            <person name="Grigoriev I.V."/>
            <person name="Hibbett D.S."/>
            <person name="Martin F."/>
            <person name="Nordberg H.P."/>
            <person name="Cantor M.N."/>
            <person name="Hua S.X."/>
        </authorList>
    </citation>
    <scope>NUCLEOTIDE SEQUENCE [LARGE SCALE GENOMIC DNA]</scope>
    <source>
        <strain evidence="2 3">F 1598</strain>
    </source>
</reference>
<feature type="compositionally biased region" description="Polar residues" evidence="1">
    <location>
        <begin position="169"/>
        <end position="178"/>
    </location>
</feature>
<dbReference type="AlphaFoldDB" id="A0A0C3G7M4"/>
<dbReference type="InParanoid" id="A0A0C3G7M4"/>
<proteinExistence type="predicted"/>
<evidence type="ECO:0000256" key="1">
    <source>
        <dbReference type="SAM" id="MobiDB-lite"/>
    </source>
</evidence>
<accession>A0A0C3G7M4</accession>
<gene>
    <name evidence="2" type="ORF">PILCRDRAFT_4552</name>
</gene>
<sequence length="305" mass="33442">MAEFNFPLTYTFNPGFTVSFDTDASAPGAFSFLSPSDSPPQTGPSLDSLLPFPFDPTPGGAIDPSLLLPPFAASAVGPSPIPTANMNFDEWLASEPAMGLGSPTTNSINTSRLDASQPAPMMPTENTLIERTAQQDHPRASPLRSPSPPQLPPVHSHTHSPFHFDTHSRSLLPSINLYSRSRSRSRSHSRSRSRSRSHSRSQSRSRSRSRSKSPVPMNGMDIHSHSWAARNPTRPVLQPRPGGRKLTEVQKASRNIAREASNIKKKALDDDIKAFMENQAEKIEELARTHNTKPKRIKEMIGAVS</sequence>
<feature type="region of interest" description="Disordered" evidence="1">
    <location>
        <begin position="99"/>
        <end position="243"/>
    </location>
</feature>
<feature type="compositionally biased region" description="Polar residues" evidence="1">
    <location>
        <begin position="102"/>
        <end position="114"/>
    </location>
</feature>
<evidence type="ECO:0000313" key="3">
    <source>
        <dbReference type="Proteomes" id="UP000054166"/>
    </source>
</evidence>
<name>A0A0C3G7M4_PILCF</name>
<dbReference type="OrthoDB" id="3223825at2759"/>
<dbReference type="EMBL" id="KN832981">
    <property type="protein sequence ID" value="KIM86646.1"/>
    <property type="molecule type" value="Genomic_DNA"/>
</dbReference>